<proteinExistence type="predicted"/>
<dbReference type="EMBL" id="CAUYUJ010001889">
    <property type="protein sequence ID" value="CAK0798076.1"/>
    <property type="molecule type" value="Genomic_DNA"/>
</dbReference>
<sequence length="68" mass="7537">AKQVKVLATSPTGAVAINVSLEGREHRERAKTAKTLRGRSRGSRQGDNADMMHALDRRLARIERLLSK</sequence>
<organism evidence="2 4">
    <name type="scientific">Prorocentrum cordatum</name>
    <dbReference type="NCBI Taxonomy" id="2364126"/>
    <lineage>
        <taxon>Eukaryota</taxon>
        <taxon>Sar</taxon>
        <taxon>Alveolata</taxon>
        <taxon>Dinophyceae</taxon>
        <taxon>Prorocentrales</taxon>
        <taxon>Prorocentraceae</taxon>
        <taxon>Prorocentrum</taxon>
    </lineage>
</organism>
<gene>
    <name evidence="2" type="ORF">PCOR1329_LOCUS4492</name>
    <name evidence="3" type="ORF">PCOR1329_LOCUS6973</name>
</gene>
<feature type="non-terminal residue" evidence="2">
    <location>
        <position position="1"/>
    </location>
</feature>
<feature type="compositionally biased region" description="Basic residues" evidence="1">
    <location>
        <begin position="32"/>
        <end position="42"/>
    </location>
</feature>
<dbReference type="EMBL" id="CAUYUJ010001160">
    <property type="protein sequence ID" value="CAK0794531.1"/>
    <property type="molecule type" value="Genomic_DNA"/>
</dbReference>
<protein>
    <submittedName>
        <fullName evidence="2">Uncharacterized protein</fullName>
    </submittedName>
</protein>
<evidence type="ECO:0000313" key="3">
    <source>
        <dbReference type="EMBL" id="CAK0798076.1"/>
    </source>
</evidence>
<evidence type="ECO:0000313" key="2">
    <source>
        <dbReference type="EMBL" id="CAK0794531.1"/>
    </source>
</evidence>
<accession>A0ABN9PSE0</accession>
<keyword evidence="4" id="KW-1185">Reference proteome</keyword>
<comment type="caution">
    <text evidence="2">The sequence shown here is derived from an EMBL/GenBank/DDBJ whole genome shotgun (WGS) entry which is preliminary data.</text>
</comment>
<feature type="region of interest" description="Disordered" evidence="1">
    <location>
        <begin position="26"/>
        <end position="52"/>
    </location>
</feature>
<feature type="non-terminal residue" evidence="2">
    <location>
        <position position="68"/>
    </location>
</feature>
<dbReference type="Proteomes" id="UP001189429">
    <property type="component" value="Unassembled WGS sequence"/>
</dbReference>
<evidence type="ECO:0000313" key="4">
    <source>
        <dbReference type="Proteomes" id="UP001189429"/>
    </source>
</evidence>
<evidence type="ECO:0000256" key="1">
    <source>
        <dbReference type="SAM" id="MobiDB-lite"/>
    </source>
</evidence>
<reference evidence="2" key="1">
    <citation type="submission" date="2023-10" db="EMBL/GenBank/DDBJ databases">
        <authorList>
            <person name="Chen Y."/>
            <person name="Shah S."/>
            <person name="Dougan E. K."/>
            <person name="Thang M."/>
            <person name="Chan C."/>
        </authorList>
    </citation>
    <scope>NUCLEOTIDE SEQUENCE [LARGE SCALE GENOMIC DNA]</scope>
</reference>
<name>A0ABN9PSE0_9DINO</name>